<dbReference type="AlphaFoldDB" id="A0A2S7ER61"/>
<protein>
    <submittedName>
        <fullName evidence="1">Uncharacterized protein</fullName>
    </submittedName>
</protein>
<evidence type="ECO:0000313" key="1">
    <source>
        <dbReference type="EMBL" id="PPU95608.1"/>
    </source>
</evidence>
<organism evidence="1 2">
    <name type="scientific">Xanthomonas hyacinthi</name>
    <dbReference type="NCBI Taxonomy" id="56455"/>
    <lineage>
        <taxon>Bacteria</taxon>
        <taxon>Pseudomonadati</taxon>
        <taxon>Pseudomonadota</taxon>
        <taxon>Gammaproteobacteria</taxon>
        <taxon>Lysobacterales</taxon>
        <taxon>Lysobacteraceae</taxon>
        <taxon>Xanthomonas</taxon>
    </lineage>
</organism>
<accession>A0A2S7ER61</accession>
<evidence type="ECO:0000313" key="2">
    <source>
        <dbReference type="Proteomes" id="UP000238261"/>
    </source>
</evidence>
<proteinExistence type="predicted"/>
<dbReference type="Proteomes" id="UP000238261">
    <property type="component" value="Unassembled WGS sequence"/>
</dbReference>
<dbReference type="EMBL" id="MDEG01000025">
    <property type="protein sequence ID" value="PPU95608.1"/>
    <property type="molecule type" value="Genomic_DNA"/>
</dbReference>
<sequence>MIEDRCTQLIHAFVELVLFALARIRIGRRVELAEARPLVSIVDVVVTFATNQYVITRAAEN</sequence>
<name>A0A2S7ER61_9XANT</name>
<comment type="caution">
    <text evidence="1">The sequence shown here is derived from an EMBL/GenBank/DDBJ whole genome shotgun (WGS) entry which is preliminary data.</text>
</comment>
<gene>
    <name evidence="1" type="ORF">XhyaCFBP1156_18140</name>
</gene>
<reference evidence="2" key="1">
    <citation type="submission" date="2016-08" db="EMBL/GenBank/DDBJ databases">
        <authorList>
            <person name="Merda D."/>
            <person name="Briand M."/>
            <person name="Taghouti G."/>
            <person name="Carrere S."/>
            <person name="Gouzy J."/>
            <person name="Portier P."/>
            <person name="Jacques M.-A."/>
            <person name="Fischer-Le Saux M."/>
        </authorList>
    </citation>
    <scope>NUCLEOTIDE SEQUENCE [LARGE SCALE GENOMIC DNA]</scope>
    <source>
        <strain evidence="2">CFBP1156</strain>
    </source>
</reference>
<keyword evidence="2" id="KW-1185">Reference proteome</keyword>